<organism evidence="10 11">
    <name type="scientific">Tichowtungia aerotolerans</name>
    <dbReference type="NCBI Taxonomy" id="2697043"/>
    <lineage>
        <taxon>Bacteria</taxon>
        <taxon>Pseudomonadati</taxon>
        <taxon>Kiritimatiellota</taxon>
        <taxon>Tichowtungiia</taxon>
        <taxon>Tichowtungiales</taxon>
        <taxon>Tichowtungiaceae</taxon>
        <taxon>Tichowtungia</taxon>
    </lineage>
</organism>
<evidence type="ECO:0000256" key="1">
    <source>
        <dbReference type="ARBA" id="ARBA00000705"/>
    </source>
</evidence>
<dbReference type="InterPro" id="IPR042112">
    <property type="entry name" value="P_AcTrfase_dom2"/>
</dbReference>
<evidence type="ECO:0000256" key="6">
    <source>
        <dbReference type="ARBA" id="ARBA00022679"/>
    </source>
</evidence>
<evidence type="ECO:0000313" key="11">
    <source>
        <dbReference type="Proteomes" id="UP000464954"/>
    </source>
</evidence>
<dbReference type="InterPro" id="IPR012147">
    <property type="entry name" value="P_Ac_Bu_trans"/>
</dbReference>
<dbReference type="KEGG" id="taer:GT409_08915"/>
<keyword evidence="6 10" id="KW-0808">Transferase</keyword>
<evidence type="ECO:0000256" key="7">
    <source>
        <dbReference type="ARBA" id="ARBA00023315"/>
    </source>
</evidence>
<dbReference type="NCBIfam" id="NF007233">
    <property type="entry name" value="PRK09653.1"/>
    <property type="match status" value="1"/>
</dbReference>
<evidence type="ECO:0000256" key="3">
    <source>
        <dbReference type="ARBA" id="ARBA00005656"/>
    </source>
</evidence>
<keyword evidence="7 10" id="KW-0012">Acyltransferase</keyword>
<dbReference type="InterPro" id="IPR042113">
    <property type="entry name" value="P_AcTrfase_dom1"/>
</dbReference>
<dbReference type="InterPro" id="IPR002505">
    <property type="entry name" value="PTA_PTB"/>
</dbReference>
<comment type="similarity">
    <text evidence="3">Belongs to the phosphate acetyltransferase and butyryltransferase family.</text>
</comment>
<dbReference type="GO" id="GO:0008959">
    <property type="term" value="F:phosphate acetyltransferase activity"/>
    <property type="evidence" value="ECO:0007669"/>
    <property type="project" value="UniProtKB-EC"/>
</dbReference>
<evidence type="ECO:0000256" key="5">
    <source>
        <dbReference type="ARBA" id="ARBA00021528"/>
    </source>
</evidence>
<dbReference type="RefSeq" id="WP_160628754.1">
    <property type="nucleotide sequence ID" value="NZ_CP047593.1"/>
</dbReference>
<sequence>MSRSAFISEIIEKAKANQRTIVLPEGADDRVTEAANMIAAEGIAKVIVLGGEDTVAKVGKAVTVVNPETSEKLDDYVQEFYELRKARGMTLEKAKEILQSEVNYFGMMMVQCGDADGLVSGAAHSTADTVRPALQIIKGARKGGMVSSLFFMVCEGTPYIFSDSGLVENPNADQLAQIAVQSAQTALQFSMPAKVAMLSYSTKGSACNPLVDKVVEATATAKQILADDFSGLDIELDGEFQLDAAIVPSVAASKAPGSGVAGQARVLIFPDLNAGNIGYKLVQRLGGAEAYGPILQGLNKPVNDLSRGCSSEDIVGVAAITALQSL</sequence>
<evidence type="ECO:0000313" key="10">
    <source>
        <dbReference type="EMBL" id="QHI69572.1"/>
    </source>
</evidence>
<dbReference type="SUPFAM" id="SSF53659">
    <property type="entry name" value="Isocitrate/Isopropylmalate dehydrogenase-like"/>
    <property type="match status" value="1"/>
</dbReference>
<dbReference type="NCBIfam" id="TIGR00651">
    <property type="entry name" value="pta"/>
    <property type="match status" value="1"/>
</dbReference>
<evidence type="ECO:0000256" key="2">
    <source>
        <dbReference type="ARBA" id="ARBA00004989"/>
    </source>
</evidence>
<dbReference type="EC" id="2.3.1.8" evidence="4"/>
<comment type="catalytic activity">
    <reaction evidence="1">
        <text>acetyl-CoA + phosphate = acetyl phosphate + CoA</text>
        <dbReference type="Rhea" id="RHEA:19521"/>
        <dbReference type="ChEBI" id="CHEBI:22191"/>
        <dbReference type="ChEBI" id="CHEBI:43474"/>
        <dbReference type="ChEBI" id="CHEBI:57287"/>
        <dbReference type="ChEBI" id="CHEBI:57288"/>
        <dbReference type="EC" id="2.3.1.8"/>
    </reaction>
</comment>
<dbReference type="InterPro" id="IPR050500">
    <property type="entry name" value="Phos_Acetyltrans/Butyryltrans"/>
</dbReference>
<dbReference type="AlphaFoldDB" id="A0A6P1M6C6"/>
<comment type="pathway">
    <text evidence="2">Metabolic intermediate biosynthesis; acetyl-CoA biosynthesis; acetyl-CoA from acetate: step 2/2.</text>
</comment>
<dbReference type="EMBL" id="CP047593">
    <property type="protein sequence ID" value="QHI69572.1"/>
    <property type="molecule type" value="Genomic_DNA"/>
</dbReference>
<dbReference type="Gene3D" id="3.40.50.10950">
    <property type="match status" value="1"/>
</dbReference>
<evidence type="ECO:0000256" key="4">
    <source>
        <dbReference type="ARBA" id="ARBA00012707"/>
    </source>
</evidence>
<gene>
    <name evidence="10" type="primary">pta</name>
    <name evidence="10" type="ORF">GT409_08915</name>
</gene>
<protein>
    <recommendedName>
        <fullName evidence="5">Phosphate acetyltransferase</fullName>
        <ecNumber evidence="4">2.3.1.8</ecNumber>
    </recommendedName>
    <alternativeName>
        <fullName evidence="8">Phosphotransacetylase</fullName>
    </alternativeName>
</protein>
<proteinExistence type="inferred from homology"/>
<dbReference type="Proteomes" id="UP000464954">
    <property type="component" value="Chromosome"/>
</dbReference>
<dbReference type="Pfam" id="PF01515">
    <property type="entry name" value="PTA_PTB"/>
    <property type="match status" value="1"/>
</dbReference>
<dbReference type="PANTHER" id="PTHR43356">
    <property type="entry name" value="PHOSPHATE ACETYLTRANSFERASE"/>
    <property type="match status" value="1"/>
</dbReference>
<dbReference type="PANTHER" id="PTHR43356:SF3">
    <property type="entry name" value="PHOSPHATE ACETYLTRANSFERASE"/>
    <property type="match status" value="1"/>
</dbReference>
<name>A0A6P1M6C6_9BACT</name>
<dbReference type="Gene3D" id="3.40.50.10750">
    <property type="entry name" value="Isocitrate/Isopropylmalate dehydrogenase-like"/>
    <property type="match status" value="1"/>
</dbReference>
<keyword evidence="11" id="KW-1185">Reference proteome</keyword>
<dbReference type="InterPro" id="IPR004614">
    <property type="entry name" value="P_AcTrfase"/>
</dbReference>
<reference evidence="10 11" key="1">
    <citation type="submission" date="2020-01" db="EMBL/GenBank/DDBJ databases">
        <title>Ponticoccus aerotolerans gen. nov., sp. nov., an anaerobic bacterium and proposal of Ponticoccusceae fam. nov., Ponticoccusles ord. nov. and Ponticoccuse classis nov. in the phylum Kiritimatiellaeota.</title>
        <authorList>
            <person name="Zhou L.Y."/>
            <person name="Du Z.J."/>
        </authorList>
    </citation>
    <scope>NUCLEOTIDE SEQUENCE [LARGE SCALE GENOMIC DNA]</scope>
    <source>
        <strain evidence="10 11">S-5007</strain>
    </source>
</reference>
<evidence type="ECO:0000256" key="8">
    <source>
        <dbReference type="ARBA" id="ARBA00031108"/>
    </source>
</evidence>
<evidence type="ECO:0000259" key="9">
    <source>
        <dbReference type="Pfam" id="PF01515"/>
    </source>
</evidence>
<accession>A0A6P1M6C6</accession>
<feature type="domain" description="Phosphate acetyl/butaryl transferase" evidence="9">
    <location>
        <begin position="6"/>
        <end position="322"/>
    </location>
</feature>
<dbReference type="PIRSF" id="PIRSF000428">
    <property type="entry name" value="P_Ac_trans"/>
    <property type="match status" value="1"/>
</dbReference>